<organism evidence="2 3">
    <name type="scientific">Tistrella arctica</name>
    <dbReference type="NCBI Taxonomy" id="3133430"/>
    <lineage>
        <taxon>Bacteria</taxon>
        <taxon>Pseudomonadati</taxon>
        <taxon>Pseudomonadota</taxon>
        <taxon>Alphaproteobacteria</taxon>
        <taxon>Geminicoccales</taxon>
        <taxon>Geminicoccaceae</taxon>
        <taxon>Tistrella</taxon>
    </lineage>
</organism>
<proteinExistence type="predicted"/>
<dbReference type="PANTHER" id="PTHR44068">
    <property type="entry name" value="ZGC:194242"/>
    <property type="match status" value="1"/>
</dbReference>
<dbReference type="InterPro" id="IPR029063">
    <property type="entry name" value="SAM-dependent_MTases_sf"/>
</dbReference>
<dbReference type="GO" id="GO:0032259">
    <property type="term" value="P:methylation"/>
    <property type="evidence" value="ECO:0007669"/>
    <property type="project" value="UniProtKB-KW"/>
</dbReference>
<evidence type="ECO:0000313" key="3">
    <source>
        <dbReference type="Proteomes" id="UP001413721"/>
    </source>
</evidence>
<accession>A0ABU9YLU1</accession>
<dbReference type="Pfam" id="PF13847">
    <property type="entry name" value="Methyltransf_31"/>
    <property type="match status" value="1"/>
</dbReference>
<reference evidence="2 3" key="1">
    <citation type="submission" date="2024-03" db="EMBL/GenBank/DDBJ databases">
        <title>High-quality draft genome sequencing of Tistrella sp. BH-R2-4.</title>
        <authorList>
            <person name="Dong C."/>
        </authorList>
    </citation>
    <scope>NUCLEOTIDE SEQUENCE [LARGE SCALE GENOMIC DNA]</scope>
    <source>
        <strain evidence="2 3">BH-R2-4</strain>
    </source>
</reference>
<evidence type="ECO:0000313" key="2">
    <source>
        <dbReference type="EMBL" id="MEN2989769.1"/>
    </source>
</evidence>
<dbReference type="Proteomes" id="UP001413721">
    <property type="component" value="Unassembled WGS sequence"/>
</dbReference>
<keyword evidence="2" id="KW-0808">Transferase</keyword>
<keyword evidence="3" id="KW-1185">Reference proteome</keyword>
<dbReference type="PANTHER" id="PTHR44068:SF11">
    <property type="entry name" value="GERANYL DIPHOSPHATE 2-C-METHYLTRANSFERASE"/>
    <property type="match status" value="1"/>
</dbReference>
<evidence type="ECO:0000259" key="1">
    <source>
        <dbReference type="Pfam" id="PF13847"/>
    </source>
</evidence>
<name>A0ABU9YLU1_9PROT</name>
<dbReference type="RefSeq" id="WP_345937731.1">
    <property type="nucleotide sequence ID" value="NZ_JBBKTW010000005.1"/>
</dbReference>
<dbReference type="GO" id="GO:0008168">
    <property type="term" value="F:methyltransferase activity"/>
    <property type="evidence" value="ECO:0007669"/>
    <property type="project" value="UniProtKB-KW"/>
</dbReference>
<dbReference type="InterPro" id="IPR050447">
    <property type="entry name" value="Erg6_SMT_methyltransf"/>
</dbReference>
<dbReference type="EMBL" id="JBBKTW010000005">
    <property type="protein sequence ID" value="MEN2989769.1"/>
    <property type="molecule type" value="Genomic_DNA"/>
</dbReference>
<gene>
    <name evidence="2" type="ORF">WG926_15740</name>
</gene>
<dbReference type="EC" id="2.1.1.-" evidence="2"/>
<comment type="caution">
    <text evidence="2">The sequence shown here is derived from an EMBL/GenBank/DDBJ whole genome shotgun (WGS) entry which is preliminary data.</text>
</comment>
<dbReference type="SUPFAM" id="SSF53335">
    <property type="entry name" value="S-adenosyl-L-methionine-dependent methyltransferases"/>
    <property type="match status" value="1"/>
</dbReference>
<dbReference type="InterPro" id="IPR025714">
    <property type="entry name" value="Methyltranfer_dom"/>
</dbReference>
<dbReference type="CDD" id="cd02440">
    <property type="entry name" value="AdoMet_MTases"/>
    <property type="match status" value="1"/>
</dbReference>
<keyword evidence="2" id="KW-0489">Methyltransferase</keyword>
<sequence length="279" mass="31119">MTVMTLPALTPEQIDGMCYNELIGLIQETNRPPGGRQTIVEVALHAFLGPHKRVLDIGTSTGVTALELARTTGCHVTGIDINPLSLQVARDRARSMGVDTVTFQEADALDLPFPDGHFDLIFCGNVTSLVRDAGRAIGEYQRVLKPNGLLATVPMYYVDTPSDTLVDEVRAAIQVPITVKYRAEALEPFRATGMEVIHESDWRFARLPRETVDAYCARILQRPHLTSLNAAARAMLERKYRAYMELFRNNLSLMGYTVMMLRKSSFIEDEELFVGERAS</sequence>
<feature type="domain" description="Methyltransferase" evidence="1">
    <location>
        <begin position="50"/>
        <end position="153"/>
    </location>
</feature>
<dbReference type="Gene3D" id="3.40.50.150">
    <property type="entry name" value="Vaccinia Virus protein VP39"/>
    <property type="match status" value="1"/>
</dbReference>
<protein>
    <submittedName>
        <fullName evidence="2">Class I SAM-dependent methyltransferase</fullName>
        <ecNumber evidence="2">2.1.1.-</ecNumber>
    </submittedName>
</protein>